<evidence type="ECO:0000313" key="4">
    <source>
        <dbReference type="Proteomes" id="UP001305779"/>
    </source>
</evidence>
<proteinExistence type="inferred from homology"/>
<dbReference type="Proteomes" id="UP001305779">
    <property type="component" value="Unassembled WGS sequence"/>
</dbReference>
<protein>
    <submittedName>
        <fullName evidence="3">Uncharacterized protein</fullName>
    </submittedName>
</protein>
<sequence length="247" mass="28355">MPGQLLFVDRVWSNHGTTFAKAEDQFGTQLTTLANSASSQYSSYAVPRIMPQWPSAQSHMPEDGDDDGFSSTEKLIKNIENEDAPNRNRTQSRQRWRTVAIHGAAILLYGLIAVIFTAYLNRSSHRGQYLIYSPANEAVKYETRVYNPSLIGDPEYFGPPSPEIDSKWSELMWPSSIHIAEEERQHYDHKMPIVQFPDGTYSGQLMVYKRLYQYINADYYFPNLTQKELEMNKMHTGLSSGQKTIQR</sequence>
<comment type="caution">
    <text evidence="3">The sequence shown here is derived from an EMBL/GenBank/DDBJ whole genome shotgun (WGS) entry which is preliminary data.</text>
</comment>
<dbReference type="Pfam" id="PF11807">
    <property type="entry name" value="UstYa"/>
    <property type="match status" value="1"/>
</dbReference>
<feature type="transmembrane region" description="Helical" evidence="2">
    <location>
        <begin position="99"/>
        <end position="120"/>
    </location>
</feature>
<dbReference type="EMBL" id="JAXOVC010000012">
    <property type="protein sequence ID" value="KAK4495024.1"/>
    <property type="molecule type" value="Genomic_DNA"/>
</dbReference>
<keyword evidence="2" id="KW-0812">Transmembrane</keyword>
<keyword evidence="4" id="KW-1185">Reference proteome</keyword>
<evidence type="ECO:0000313" key="3">
    <source>
        <dbReference type="EMBL" id="KAK4495024.1"/>
    </source>
</evidence>
<accession>A0ABR0E0T2</accession>
<evidence type="ECO:0000256" key="2">
    <source>
        <dbReference type="SAM" id="Phobius"/>
    </source>
</evidence>
<reference evidence="3 4" key="1">
    <citation type="journal article" date="2023" name="G3 (Bethesda)">
        <title>A chromosome-level genome assembly of Zasmidium syzygii isolated from banana leaves.</title>
        <authorList>
            <person name="van Westerhoven A.C."/>
            <person name="Mehrabi R."/>
            <person name="Talebi R."/>
            <person name="Steentjes M.B.F."/>
            <person name="Corcolon B."/>
            <person name="Chong P.A."/>
            <person name="Kema G.H.J."/>
            <person name="Seidl M.F."/>
        </authorList>
    </citation>
    <scope>NUCLEOTIDE SEQUENCE [LARGE SCALE GENOMIC DNA]</scope>
    <source>
        <strain evidence="3 4">P124</strain>
    </source>
</reference>
<organism evidence="3 4">
    <name type="scientific">Zasmidium cellare</name>
    <name type="common">Wine cellar mold</name>
    <name type="synonym">Racodium cellare</name>
    <dbReference type="NCBI Taxonomy" id="395010"/>
    <lineage>
        <taxon>Eukaryota</taxon>
        <taxon>Fungi</taxon>
        <taxon>Dikarya</taxon>
        <taxon>Ascomycota</taxon>
        <taxon>Pezizomycotina</taxon>
        <taxon>Dothideomycetes</taxon>
        <taxon>Dothideomycetidae</taxon>
        <taxon>Mycosphaerellales</taxon>
        <taxon>Mycosphaerellaceae</taxon>
        <taxon>Zasmidium</taxon>
    </lineage>
</organism>
<keyword evidence="2" id="KW-0472">Membrane</keyword>
<dbReference type="InterPro" id="IPR021765">
    <property type="entry name" value="UstYa-like"/>
</dbReference>
<keyword evidence="2" id="KW-1133">Transmembrane helix</keyword>
<evidence type="ECO:0000256" key="1">
    <source>
        <dbReference type="ARBA" id="ARBA00035112"/>
    </source>
</evidence>
<comment type="similarity">
    <text evidence="1">Belongs to the ustYa family.</text>
</comment>
<name>A0ABR0E0T2_ZASCE</name>
<gene>
    <name evidence="3" type="ORF">PRZ48_013351</name>
</gene>